<evidence type="ECO:0000313" key="2">
    <source>
        <dbReference type="EMBL" id="RLE09941.1"/>
    </source>
</evidence>
<accession>A0A662D8X2</accession>
<feature type="domain" description="CobQ/CobB/MinD/ParA nucleotide binding" evidence="1">
    <location>
        <begin position="8"/>
        <end position="80"/>
    </location>
</feature>
<sequence>CEYYALEGLSQLLYTINLVKNKLNPGLKIEGVVLTMFDTRTNLSRQVAEEVVAYFKEKVYKTVIPRNVKLAEAPSFGVPINIYDPNSVGALSYYNLAKEILQNG</sequence>
<dbReference type="AlphaFoldDB" id="A0A662D8X2"/>
<dbReference type="PANTHER" id="PTHR13696:SF52">
    <property type="entry name" value="PARA FAMILY PROTEIN CT_582"/>
    <property type="match status" value="1"/>
</dbReference>
<dbReference type="InterPro" id="IPR027417">
    <property type="entry name" value="P-loop_NTPase"/>
</dbReference>
<gene>
    <name evidence="2" type="ORF">DRJ04_09545</name>
</gene>
<dbReference type="InterPro" id="IPR050678">
    <property type="entry name" value="DNA_Partitioning_ATPase"/>
</dbReference>
<reference evidence="2 3" key="1">
    <citation type="submission" date="2018-06" db="EMBL/GenBank/DDBJ databases">
        <title>Extensive metabolic versatility and redundancy in microbially diverse, dynamic hydrothermal sediments.</title>
        <authorList>
            <person name="Dombrowski N."/>
            <person name="Teske A."/>
            <person name="Baker B.J."/>
        </authorList>
    </citation>
    <scope>NUCLEOTIDE SEQUENCE [LARGE SCALE GENOMIC DNA]</scope>
    <source>
        <strain evidence="2">B3_G15</strain>
    </source>
</reference>
<dbReference type="Pfam" id="PF01656">
    <property type="entry name" value="CbiA"/>
    <property type="match status" value="1"/>
</dbReference>
<protein>
    <recommendedName>
        <fullName evidence="1">CobQ/CobB/MinD/ParA nucleotide binding domain-containing protein</fullName>
    </recommendedName>
</protein>
<dbReference type="PANTHER" id="PTHR13696">
    <property type="entry name" value="P-LOOP CONTAINING NUCLEOSIDE TRIPHOSPHATE HYDROLASE"/>
    <property type="match status" value="1"/>
</dbReference>
<dbReference type="InterPro" id="IPR002586">
    <property type="entry name" value="CobQ/CobB/MinD/ParA_Nub-bd_dom"/>
</dbReference>
<dbReference type="EMBL" id="QMQA01000342">
    <property type="protein sequence ID" value="RLE09941.1"/>
    <property type="molecule type" value="Genomic_DNA"/>
</dbReference>
<dbReference type="Proteomes" id="UP000280417">
    <property type="component" value="Unassembled WGS sequence"/>
</dbReference>
<evidence type="ECO:0000259" key="1">
    <source>
        <dbReference type="Pfam" id="PF01656"/>
    </source>
</evidence>
<dbReference type="Gene3D" id="3.40.50.300">
    <property type="entry name" value="P-loop containing nucleotide triphosphate hydrolases"/>
    <property type="match status" value="1"/>
</dbReference>
<feature type="non-terminal residue" evidence="2">
    <location>
        <position position="1"/>
    </location>
</feature>
<organism evidence="2 3">
    <name type="scientific">Aerophobetes bacterium</name>
    <dbReference type="NCBI Taxonomy" id="2030807"/>
    <lineage>
        <taxon>Bacteria</taxon>
        <taxon>Candidatus Aerophobota</taxon>
    </lineage>
</organism>
<name>A0A662D8X2_UNCAE</name>
<dbReference type="SUPFAM" id="SSF52540">
    <property type="entry name" value="P-loop containing nucleoside triphosphate hydrolases"/>
    <property type="match status" value="1"/>
</dbReference>
<comment type="caution">
    <text evidence="2">The sequence shown here is derived from an EMBL/GenBank/DDBJ whole genome shotgun (WGS) entry which is preliminary data.</text>
</comment>
<evidence type="ECO:0000313" key="3">
    <source>
        <dbReference type="Proteomes" id="UP000280417"/>
    </source>
</evidence>
<proteinExistence type="predicted"/>